<protein>
    <submittedName>
        <fullName evidence="1">Uncharacterized protein</fullName>
    </submittedName>
</protein>
<dbReference type="Proteomes" id="UP000067008">
    <property type="component" value="Chromosome 1"/>
</dbReference>
<organism evidence="1 2">
    <name type="scientific">Prevotella intermedia</name>
    <dbReference type="NCBI Taxonomy" id="28131"/>
    <lineage>
        <taxon>Bacteria</taxon>
        <taxon>Pseudomonadati</taxon>
        <taxon>Bacteroidota</taxon>
        <taxon>Bacteroidia</taxon>
        <taxon>Bacteroidales</taxon>
        <taxon>Prevotellaceae</taxon>
        <taxon>Prevotella</taxon>
    </lineage>
</organism>
<reference evidence="1 2" key="1">
    <citation type="submission" date="2015-07" db="EMBL/GenBank/DDBJ databases">
        <title>Complete genome sequence of Prevotella intermedia strain 17-2.</title>
        <authorList>
            <person name="Nambu T."/>
        </authorList>
    </citation>
    <scope>NUCLEOTIDE SEQUENCE [LARGE SCALE GENOMIC DNA]</scope>
    <source>
        <strain evidence="1 2">17-2</strain>
    </source>
</reference>
<gene>
    <name evidence="1" type="ORF">PI172_2081</name>
</gene>
<name>A0AAD1BJH8_PREIN</name>
<evidence type="ECO:0000313" key="2">
    <source>
        <dbReference type="Proteomes" id="UP000067008"/>
    </source>
</evidence>
<evidence type="ECO:0000313" key="1">
    <source>
        <dbReference type="EMBL" id="BAR96809.1"/>
    </source>
</evidence>
<dbReference type="AlphaFoldDB" id="A0AAD1BJH8"/>
<sequence>MNRAPTLAEVWFEVAFGVIKFLYKYCFYSPCVTHWLSTTTLWRSKTYCFALQKRRFCTVKAAVLQRKTYAFGKRKKKH</sequence>
<dbReference type="EMBL" id="AP014926">
    <property type="protein sequence ID" value="BAR96809.1"/>
    <property type="molecule type" value="Genomic_DNA"/>
</dbReference>
<proteinExistence type="predicted"/>
<accession>A0AAD1BJH8</accession>